<feature type="region of interest" description="KHa" evidence="12">
    <location>
        <begin position="4"/>
        <end position="71"/>
    </location>
</feature>
<feature type="binding site" evidence="12">
    <location>
        <position position="252"/>
    </location>
    <ligand>
        <name>Zn(2+)</name>
        <dbReference type="ChEBI" id="CHEBI:29105"/>
        <label>2</label>
    </ligand>
</feature>
<keyword evidence="10 12" id="KW-0238">DNA-binding</keyword>
<keyword evidence="1 12" id="KW-0806">Transcription termination</keyword>
<dbReference type="Pfam" id="PF07521">
    <property type="entry name" value="RMMBL"/>
    <property type="match status" value="1"/>
</dbReference>
<comment type="function">
    <text evidence="12">Terminates transcription on the whole genome. Termination is linked to FttA-mediated RNA cleavage and does not require NTP hydrolysis. Cleaves endonucleolytically at the RNA exit channel of RNA polymerase (RNAP); the 5'-3' exonuclease activity of this protein degrades the nascent RNA released from RNAP.</text>
</comment>
<keyword evidence="8 12" id="KW-0694">RNA-binding</keyword>
<evidence type="ECO:0000313" key="15">
    <source>
        <dbReference type="EMBL" id="MBX8631388.1"/>
    </source>
</evidence>
<evidence type="ECO:0000256" key="12">
    <source>
        <dbReference type="HAMAP-Rule" id="MF_00870"/>
    </source>
</evidence>
<feature type="region of interest" description="KHb" evidence="12">
    <location>
        <begin position="72"/>
        <end position="139"/>
    </location>
</feature>
<dbReference type="GO" id="GO:0004521">
    <property type="term" value="F:RNA endonuclease activity"/>
    <property type="evidence" value="ECO:0007669"/>
    <property type="project" value="UniProtKB-UniRule"/>
</dbReference>
<keyword evidence="11" id="KW-0804">Transcription</keyword>
<dbReference type="SMART" id="SM00849">
    <property type="entry name" value="Lactamase_B"/>
    <property type="match status" value="1"/>
</dbReference>
<gene>
    <name evidence="12" type="primary">fttA</name>
    <name evidence="15" type="ORF">J9259_02535</name>
    <name evidence="16" type="ORF">KIY12_00540</name>
</gene>
<dbReference type="Gene3D" id="3.60.15.10">
    <property type="entry name" value="Ribonuclease Z/Hydroxyacylglutathione hydrolase-like"/>
    <property type="match status" value="1"/>
</dbReference>
<evidence type="ECO:0000256" key="3">
    <source>
        <dbReference type="ARBA" id="ARBA00022723"/>
    </source>
</evidence>
<dbReference type="InterPro" id="IPR015946">
    <property type="entry name" value="KH_dom-like_a/b"/>
</dbReference>
<comment type="caution">
    <text evidence="16">The sequence shown here is derived from an EMBL/GenBank/DDBJ whole genome shotgun (WGS) entry which is preliminary data.</text>
</comment>
<proteinExistence type="inferred from homology"/>
<dbReference type="GO" id="GO:0008270">
    <property type="term" value="F:zinc ion binding"/>
    <property type="evidence" value="ECO:0007669"/>
    <property type="project" value="UniProtKB-UniRule"/>
</dbReference>
<dbReference type="InterPro" id="IPR011108">
    <property type="entry name" value="RMMBL"/>
</dbReference>
<evidence type="ECO:0000313" key="17">
    <source>
        <dbReference type="Proteomes" id="UP000750197"/>
    </source>
</evidence>
<feature type="binding site" evidence="12">
    <location>
        <position position="608"/>
    </location>
    <ligand>
        <name>Zn(2+)</name>
        <dbReference type="ChEBI" id="CHEBI:29105"/>
        <label>2</label>
    </ligand>
</feature>
<feature type="binding site" evidence="12">
    <location>
        <position position="249"/>
    </location>
    <ligand>
        <name>Zn(2+)</name>
        <dbReference type="ChEBI" id="CHEBI:29105"/>
        <label>1</label>
    </ligand>
</feature>
<dbReference type="InterPro" id="IPR022712">
    <property type="entry name" value="Beta_Casp"/>
</dbReference>
<organism evidence="16 17">
    <name type="scientific">Candidatus Sysuiplasma superficiale</name>
    <dbReference type="NCBI Taxonomy" id="2823368"/>
    <lineage>
        <taxon>Archaea</taxon>
        <taxon>Methanobacteriati</taxon>
        <taxon>Thermoplasmatota</taxon>
        <taxon>Thermoplasmata</taxon>
        <taxon>Candidatus Sysuiplasmatales</taxon>
        <taxon>Candidatus Sysuiplasmataceae</taxon>
        <taxon>Candidatus Sysuiplasma</taxon>
    </lineage>
</organism>
<feature type="binding site" evidence="12">
    <location>
        <position position="357"/>
    </location>
    <ligand>
        <name>Zn(2+)</name>
        <dbReference type="ChEBI" id="CHEBI:29105"/>
        <label>2</label>
    </ligand>
</feature>
<dbReference type="InterPro" id="IPR036866">
    <property type="entry name" value="RibonucZ/Hydroxyglut_hydro"/>
</dbReference>
<feature type="binding site" evidence="12">
    <location>
        <position position="334"/>
    </location>
    <ligand>
        <name>Zn(2+)</name>
        <dbReference type="ChEBI" id="CHEBI:29105"/>
        <label>1</label>
    </ligand>
</feature>
<feature type="region of interest" description="Beta-Casp" evidence="12">
    <location>
        <begin position="389"/>
        <end position="582"/>
    </location>
</feature>
<evidence type="ECO:0000256" key="5">
    <source>
        <dbReference type="ARBA" id="ARBA00022801"/>
    </source>
</evidence>
<keyword evidence="9 12" id="KW-0805">Transcription regulation</keyword>
<name>A0A8J8CD33_9ARCH</name>
<evidence type="ECO:0000259" key="13">
    <source>
        <dbReference type="SMART" id="SM00849"/>
    </source>
</evidence>
<dbReference type="Gene3D" id="3.30.300.230">
    <property type="match status" value="1"/>
</dbReference>
<evidence type="ECO:0000256" key="2">
    <source>
        <dbReference type="ARBA" id="ARBA00022722"/>
    </source>
</evidence>
<dbReference type="SMART" id="SM01027">
    <property type="entry name" value="Beta-Casp"/>
    <property type="match status" value="1"/>
</dbReference>
<dbReference type="Proteomes" id="UP000750197">
    <property type="component" value="Unassembled WGS sequence"/>
</dbReference>
<keyword evidence="7 12" id="KW-0269">Exonuclease</keyword>
<dbReference type="CDD" id="cd22532">
    <property type="entry name" value="KH-II_CPSF_arch_rpt1"/>
    <property type="match status" value="1"/>
</dbReference>
<feature type="region of interest" description="Metallo-beta-lactamase C-terminus" evidence="12">
    <location>
        <begin position="583"/>
        <end position="641"/>
    </location>
</feature>
<dbReference type="Gene3D" id="3.30.300.20">
    <property type="match status" value="1"/>
</dbReference>
<comment type="caution">
    <text evidence="12">Lacks conserved residue(s) required for the propagation of feature annotation.</text>
</comment>
<feature type="binding site" evidence="12">
    <location>
        <position position="357"/>
    </location>
    <ligand>
        <name>Zn(2+)</name>
        <dbReference type="ChEBI" id="CHEBI:29105"/>
        <label>1</label>
    </ligand>
</feature>
<feature type="domain" description="Metallo-beta-lactamase" evidence="13">
    <location>
        <begin position="193"/>
        <end position="388"/>
    </location>
</feature>
<dbReference type="InterPro" id="IPR033769">
    <property type="entry name" value="TffA_KH"/>
</dbReference>
<sequence length="641" mass="71914">MSLERMLEEVTETVKKIFPAEMEVTNIDFEASVVVVYIKNFETFSQNTEIIRQLAQVLKRRVDIRPDPSLLANKDEVEKKIRSIIPEEAQVVDIFFEDETGEVIIEAISPGTVIGKQGSVLNEIKRETGWAPKVVRAPPIPSKTIGDIRTYMRTISNERKDFLRRVGRRLYRSRMEGEGWIRITSLGGFREVGRSSTLLSTRESKVLIDCGLGTSDQDSGGPNVPAPYLNAPELQPIESLDAVVITHAHLDHTGLLPALFKYGYDGPVYCTPPTRDMMSMLQLDMIKVAFGEGKKPPYESSHIRKEVANCITLKYGETTDIAPDIRLTFQNAGHILGSAVCHFHIGDGLYNIAFSGDIKYEKTWLFNPANNKFPRLEALVLEATYGGYKDIQASRQEASIGLKEIVERVLGRQGKVIIPVFAVGRSQEIMLVLEELMRTGQVPTIPVWLDGMIWEATAIHTAYPEYLNSQLRTQIFQNGENPFLSPIFRRVDSSETRSRILNDTEPCIVLATSGMMNGGPVLEYMKHWADDPKNTLIFVGYQAEGTLGRRIQRGAKELQISERGQQIGVPINLNIETVDGFSGHSDRRQLLNFVASMDPKPSRIFLGHGEEHKCLELASTIHKKFGIDTKAPMNLETVRLK</sequence>
<comment type="similarity">
    <text evidence="12">Belongs to the metallo-beta-lactamase superfamily. RNA-metabolizing metallo-beta-lactamase-like family. FttA subfamily.</text>
</comment>
<dbReference type="Pfam" id="PF10996">
    <property type="entry name" value="Beta-Casp"/>
    <property type="match status" value="1"/>
</dbReference>
<keyword evidence="5 12" id="KW-0378">Hydrolase</keyword>
<dbReference type="CDD" id="cd16295">
    <property type="entry name" value="TTHA0252-CPSF-like_MBL-fold"/>
    <property type="match status" value="1"/>
</dbReference>
<feature type="binding site" evidence="12">
    <location>
        <position position="247"/>
    </location>
    <ligand>
        <name>Zn(2+)</name>
        <dbReference type="ChEBI" id="CHEBI:29105"/>
        <label>1</label>
    </ligand>
</feature>
<comment type="cofactor">
    <cofactor evidence="12">
        <name>Zn(2+)</name>
        <dbReference type="ChEBI" id="CHEBI:29105"/>
    </cofactor>
    <text evidence="12">Binds 2 Zn(2+) ions, which are required for nuclease activity.</text>
</comment>
<keyword evidence="6 12" id="KW-0862">Zinc</keyword>
<dbReference type="Pfam" id="PF00753">
    <property type="entry name" value="Lactamase_B"/>
    <property type="match status" value="1"/>
</dbReference>
<keyword evidence="3 12" id="KW-0479">Metal-binding</keyword>
<evidence type="ECO:0000256" key="4">
    <source>
        <dbReference type="ARBA" id="ARBA00022759"/>
    </source>
</evidence>
<dbReference type="EMBL" id="JAHEAC010000002">
    <property type="protein sequence ID" value="MBX8643212.1"/>
    <property type="molecule type" value="Genomic_DNA"/>
</dbReference>
<feature type="domain" description="Beta-Casp" evidence="14">
    <location>
        <begin position="426"/>
        <end position="551"/>
    </location>
</feature>
<dbReference type="InterPro" id="IPR050698">
    <property type="entry name" value="MBL"/>
</dbReference>
<evidence type="ECO:0000256" key="9">
    <source>
        <dbReference type="ARBA" id="ARBA00023015"/>
    </source>
</evidence>
<comment type="subunit">
    <text evidence="12">Homodimer. Interacts with RNA polymerase (RNAP), interacts with the Spt4-Spt5 complex.</text>
</comment>
<protein>
    <recommendedName>
        <fullName evidence="12">Transcription termination factor FttA</fullName>
        <ecNumber evidence="12">3.1.-.-</ecNumber>
    </recommendedName>
</protein>
<evidence type="ECO:0000256" key="6">
    <source>
        <dbReference type="ARBA" id="ARBA00022833"/>
    </source>
</evidence>
<keyword evidence="4 12" id="KW-0255">Endonuclease</keyword>
<evidence type="ECO:0000313" key="16">
    <source>
        <dbReference type="EMBL" id="MBX8643212.1"/>
    </source>
</evidence>
<dbReference type="InterPro" id="IPR019975">
    <property type="entry name" value="aCPSF1"/>
</dbReference>
<evidence type="ECO:0000256" key="1">
    <source>
        <dbReference type="ARBA" id="ARBA00022472"/>
    </source>
</evidence>
<dbReference type="PROSITE" id="PS50084">
    <property type="entry name" value="KH_TYPE_1"/>
    <property type="match status" value="1"/>
</dbReference>
<evidence type="ECO:0000256" key="8">
    <source>
        <dbReference type="ARBA" id="ARBA00022884"/>
    </source>
</evidence>
<evidence type="ECO:0000259" key="14">
    <source>
        <dbReference type="SMART" id="SM01027"/>
    </source>
</evidence>
<dbReference type="PANTHER" id="PTHR11203:SF51">
    <property type="entry name" value="CLEAVAGE AND POLYADENYLATION SPECIFICITY FACTOR"/>
    <property type="match status" value="1"/>
</dbReference>
<dbReference type="InterPro" id="IPR001279">
    <property type="entry name" value="Metallo-B-lactamas"/>
</dbReference>
<reference evidence="16" key="1">
    <citation type="submission" date="2021-05" db="EMBL/GenBank/DDBJ databases">
        <title>Genomic insights into ecological role and evolution of a novel Thermoplasmata order Candidatus Sysuiplasmatales.</title>
        <authorList>
            <person name="Yuan Y."/>
        </authorList>
    </citation>
    <scope>NUCLEOTIDE SEQUENCE</scope>
    <source>
        <strain evidence="16">TUT19-bin139</strain>
        <strain evidence="15">YP2-bin.285</strain>
    </source>
</reference>
<dbReference type="HAMAP" id="MF_00870">
    <property type="entry name" value="FttA"/>
    <property type="match status" value="1"/>
</dbReference>
<dbReference type="SUPFAM" id="SSF56281">
    <property type="entry name" value="Metallo-hydrolase/oxidoreductase"/>
    <property type="match status" value="1"/>
</dbReference>
<dbReference type="EMBL" id="JAGVSJ010000004">
    <property type="protein sequence ID" value="MBX8631388.1"/>
    <property type="molecule type" value="Genomic_DNA"/>
</dbReference>
<dbReference type="GO" id="GO:0004532">
    <property type="term" value="F:RNA exonuclease activity"/>
    <property type="evidence" value="ECO:0007669"/>
    <property type="project" value="UniProtKB-UniRule"/>
</dbReference>
<dbReference type="GO" id="GO:0006353">
    <property type="term" value="P:DNA-templated transcription termination"/>
    <property type="evidence" value="ECO:0007669"/>
    <property type="project" value="UniProtKB-UniRule"/>
</dbReference>
<dbReference type="CDD" id="cd02410">
    <property type="entry name" value="KH-II_CPSF_arch_rpt2"/>
    <property type="match status" value="1"/>
</dbReference>
<dbReference type="PANTHER" id="PTHR11203">
    <property type="entry name" value="CLEAVAGE AND POLYADENYLATION SPECIFICITY FACTOR FAMILY MEMBER"/>
    <property type="match status" value="1"/>
</dbReference>
<evidence type="ECO:0000256" key="11">
    <source>
        <dbReference type="ARBA" id="ARBA00023163"/>
    </source>
</evidence>
<dbReference type="EC" id="3.1.-.-" evidence="12"/>
<dbReference type="Gene3D" id="3.40.50.10890">
    <property type="match status" value="1"/>
</dbReference>
<dbReference type="GO" id="GO:0003677">
    <property type="term" value="F:DNA binding"/>
    <property type="evidence" value="ECO:0007669"/>
    <property type="project" value="UniProtKB-KW"/>
</dbReference>
<feature type="binding site" evidence="12">
    <location>
        <position position="251"/>
    </location>
    <ligand>
        <name>Zn(2+)</name>
        <dbReference type="ChEBI" id="CHEBI:29105"/>
        <label>2</label>
    </ligand>
</feature>
<keyword evidence="2 12" id="KW-0540">Nuclease</keyword>
<dbReference type="GO" id="GO:0003723">
    <property type="term" value="F:RNA binding"/>
    <property type="evidence" value="ECO:0007669"/>
    <property type="project" value="UniProtKB-UniRule"/>
</dbReference>
<accession>A0A8J8CD33</accession>
<evidence type="ECO:0000256" key="7">
    <source>
        <dbReference type="ARBA" id="ARBA00022839"/>
    </source>
</evidence>
<dbReference type="NCBIfam" id="TIGR03675">
    <property type="entry name" value="arCOG00543"/>
    <property type="match status" value="1"/>
</dbReference>
<dbReference type="Proteomes" id="UP000716004">
    <property type="component" value="Unassembled WGS sequence"/>
</dbReference>
<evidence type="ECO:0000256" key="10">
    <source>
        <dbReference type="ARBA" id="ARBA00023125"/>
    </source>
</evidence>
<dbReference type="Pfam" id="PF17214">
    <property type="entry name" value="KH_TffA"/>
    <property type="match status" value="1"/>
</dbReference>
<dbReference type="AlphaFoldDB" id="A0A8J8CD33"/>